<keyword evidence="2" id="KW-0328">Glycosyltransferase</keyword>
<evidence type="ECO:0000256" key="1">
    <source>
        <dbReference type="ARBA" id="ARBA00004308"/>
    </source>
</evidence>
<evidence type="ECO:0000256" key="3">
    <source>
        <dbReference type="ARBA" id="ARBA00022679"/>
    </source>
</evidence>
<keyword evidence="5 8" id="KW-1133">Transmembrane helix</keyword>
<reference evidence="9 10" key="1">
    <citation type="journal article" date="2019" name="Genome Biol. Evol.">
        <title>The Rhododendron genome and chromosomal organization provide insight into shared whole-genome duplications across the heath family (Ericaceae).</title>
        <authorList>
            <person name="Soza V.L."/>
            <person name="Lindsley D."/>
            <person name="Waalkes A."/>
            <person name="Ramage E."/>
            <person name="Patwardhan R.P."/>
            <person name="Burton J.N."/>
            <person name="Adey A."/>
            <person name="Kumar A."/>
            <person name="Qiu R."/>
            <person name="Shendure J."/>
            <person name="Hall B."/>
        </authorList>
    </citation>
    <scope>NUCLEOTIDE SEQUENCE [LARGE SCALE GENOMIC DNA]</scope>
    <source>
        <strain evidence="9">RSF 1966-606</strain>
    </source>
</reference>
<keyword evidence="7" id="KW-0961">Cell wall biogenesis/degradation</keyword>
<dbReference type="GO" id="GO:0030244">
    <property type="term" value="P:cellulose biosynthetic process"/>
    <property type="evidence" value="ECO:0007669"/>
    <property type="project" value="InterPro"/>
</dbReference>
<dbReference type="GO" id="GO:0016020">
    <property type="term" value="C:membrane"/>
    <property type="evidence" value="ECO:0007669"/>
    <property type="project" value="InterPro"/>
</dbReference>
<evidence type="ECO:0000256" key="5">
    <source>
        <dbReference type="ARBA" id="ARBA00022989"/>
    </source>
</evidence>
<keyword evidence="10" id="KW-1185">Reference proteome</keyword>
<protein>
    <submittedName>
        <fullName evidence="9">Uncharacterized protein</fullName>
    </submittedName>
</protein>
<keyword evidence="6 8" id="KW-0472">Membrane</keyword>
<feature type="transmembrane region" description="Helical" evidence="8">
    <location>
        <begin position="112"/>
        <end position="132"/>
    </location>
</feature>
<dbReference type="GO" id="GO:0012505">
    <property type="term" value="C:endomembrane system"/>
    <property type="evidence" value="ECO:0007669"/>
    <property type="project" value="UniProtKB-SubCell"/>
</dbReference>
<evidence type="ECO:0000313" key="9">
    <source>
        <dbReference type="EMBL" id="KAE9446625.1"/>
    </source>
</evidence>
<feature type="transmembrane region" description="Helical" evidence="8">
    <location>
        <begin position="81"/>
        <end position="100"/>
    </location>
</feature>
<dbReference type="PANTHER" id="PTHR13301">
    <property type="entry name" value="X-BOX TRANSCRIPTION FACTOR-RELATED"/>
    <property type="match status" value="1"/>
</dbReference>
<proteinExistence type="predicted"/>
<keyword evidence="4 8" id="KW-0812">Transmembrane</keyword>
<evidence type="ECO:0000256" key="8">
    <source>
        <dbReference type="SAM" id="Phobius"/>
    </source>
</evidence>
<gene>
    <name evidence="9" type="ORF">C3L33_21479</name>
</gene>
<dbReference type="Proteomes" id="UP000428333">
    <property type="component" value="Linkage Group LG13"/>
</dbReference>
<comment type="caution">
    <text evidence="9">The sequence shown here is derived from an EMBL/GenBank/DDBJ whole genome shotgun (WGS) entry which is preliminary data.</text>
</comment>
<evidence type="ECO:0000256" key="7">
    <source>
        <dbReference type="ARBA" id="ARBA00023316"/>
    </source>
</evidence>
<evidence type="ECO:0000313" key="10">
    <source>
        <dbReference type="Proteomes" id="UP000428333"/>
    </source>
</evidence>
<keyword evidence="3" id="KW-0808">Transferase</keyword>
<accession>A0A6A4KL75</accession>
<evidence type="ECO:0000256" key="4">
    <source>
        <dbReference type="ARBA" id="ARBA00022692"/>
    </source>
</evidence>
<evidence type="ECO:0000256" key="2">
    <source>
        <dbReference type="ARBA" id="ARBA00022676"/>
    </source>
</evidence>
<dbReference type="InterPro" id="IPR005150">
    <property type="entry name" value="Cellulose_synth"/>
</dbReference>
<dbReference type="Pfam" id="PF03552">
    <property type="entry name" value="Cellulose_synt"/>
    <property type="match status" value="1"/>
</dbReference>
<organism evidence="9 10">
    <name type="scientific">Rhododendron williamsianum</name>
    <dbReference type="NCBI Taxonomy" id="262921"/>
    <lineage>
        <taxon>Eukaryota</taxon>
        <taxon>Viridiplantae</taxon>
        <taxon>Streptophyta</taxon>
        <taxon>Embryophyta</taxon>
        <taxon>Tracheophyta</taxon>
        <taxon>Spermatophyta</taxon>
        <taxon>Magnoliopsida</taxon>
        <taxon>eudicotyledons</taxon>
        <taxon>Gunneridae</taxon>
        <taxon>Pentapetalae</taxon>
        <taxon>asterids</taxon>
        <taxon>Ericales</taxon>
        <taxon>Ericaceae</taxon>
        <taxon>Ericoideae</taxon>
        <taxon>Rhodoreae</taxon>
        <taxon>Rhododendron</taxon>
    </lineage>
</organism>
<feature type="transmembrane region" description="Helical" evidence="8">
    <location>
        <begin position="49"/>
        <end position="69"/>
    </location>
</feature>
<dbReference type="AlphaFoldDB" id="A0A6A4KL75"/>
<dbReference type="GO" id="GO:0016760">
    <property type="term" value="F:cellulose synthase (UDP-forming) activity"/>
    <property type="evidence" value="ECO:0007669"/>
    <property type="project" value="InterPro"/>
</dbReference>
<dbReference type="GO" id="GO:0071555">
    <property type="term" value="P:cell wall organization"/>
    <property type="evidence" value="ECO:0007669"/>
    <property type="project" value="UniProtKB-KW"/>
</dbReference>
<dbReference type="EMBL" id="QEFC01003736">
    <property type="protein sequence ID" value="KAE9446625.1"/>
    <property type="molecule type" value="Genomic_DNA"/>
</dbReference>
<dbReference type="OrthoDB" id="72851at2759"/>
<evidence type="ECO:0000256" key="6">
    <source>
        <dbReference type="ARBA" id="ARBA00023136"/>
    </source>
</evidence>
<name>A0A6A4KL75_9ERIC</name>
<comment type="subcellular location">
    <subcellularLocation>
        <location evidence="1">Endomembrane system</location>
    </subcellularLocation>
</comment>
<sequence>MGTGDPRRLVEERAVLVDQRSVDVNITVASKDGGNGESLELHLFKWTSLLIPPMTLMIIDVIGVIVGVADAVNNGYDTWGLLFAKFIFALWVILHLYPFLKGLMGEQAGVPTIVVVWTILLASILSLLWVWIHPFLPKGVIVLEVGGLDCN</sequence>
<feature type="non-terminal residue" evidence="9">
    <location>
        <position position="1"/>
    </location>
</feature>